<evidence type="ECO:0000256" key="7">
    <source>
        <dbReference type="ARBA" id="ARBA00023136"/>
    </source>
</evidence>
<protein>
    <submittedName>
        <fullName evidence="13">Cation efflux protein cytoplasmic domain-containing protein</fullName>
    </submittedName>
</protein>
<keyword evidence="4 9" id="KW-0812">Transmembrane</keyword>
<evidence type="ECO:0000256" key="2">
    <source>
        <dbReference type="ARBA" id="ARBA00008873"/>
    </source>
</evidence>
<dbReference type="InterPro" id="IPR002524">
    <property type="entry name" value="Cation_efflux"/>
</dbReference>
<dbReference type="InterPro" id="IPR027469">
    <property type="entry name" value="Cation_efflux_TMD_sf"/>
</dbReference>
<feature type="region of interest" description="Disordered" evidence="8">
    <location>
        <begin position="137"/>
        <end position="161"/>
    </location>
</feature>
<dbReference type="PANTHER" id="PTHR43840">
    <property type="entry name" value="MITOCHONDRIAL METAL TRANSPORTER 1-RELATED"/>
    <property type="match status" value="1"/>
</dbReference>
<dbReference type="InterPro" id="IPR058533">
    <property type="entry name" value="Cation_efflux_TM"/>
</dbReference>
<feature type="transmembrane region" description="Helical" evidence="9">
    <location>
        <begin position="241"/>
        <end position="262"/>
    </location>
</feature>
<organism evidence="12 13">
    <name type="scientific">Parascaris univalens</name>
    <name type="common">Nematode worm</name>
    <dbReference type="NCBI Taxonomy" id="6257"/>
    <lineage>
        <taxon>Eukaryota</taxon>
        <taxon>Metazoa</taxon>
        <taxon>Ecdysozoa</taxon>
        <taxon>Nematoda</taxon>
        <taxon>Chromadorea</taxon>
        <taxon>Rhabditida</taxon>
        <taxon>Spirurina</taxon>
        <taxon>Ascaridomorpha</taxon>
        <taxon>Ascaridoidea</taxon>
        <taxon>Ascarididae</taxon>
        <taxon>Parascaris</taxon>
    </lineage>
</organism>
<dbReference type="AlphaFoldDB" id="A0A915AN68"/>
<dbReference type="InterPro" id="IPR027470">
    <property type="entry name" value="Cation_efflux_CTD"/>
</dbReference>
<keyword evidence="12" id="KW-1185">Reference proteome</keyword>
<feature type="domain" description="Cation efflux protein transmembrane" evidence="10">
    <location>
        <begin position="217"/>
        <end position="404"/>
    </location>
</feature>
<evidence type="ECO:0000256" key="8">
    <source>
        <dbReference type="SAM" id="MobiDB-lite"/>
    </source>
</evidence>
<dbReference type="GO" id="GO:0012505">
    <property type="term" value="C:endomembrane system"/>
    <property type="evidence" value="ECO:0007669"/>
    <property type="project" value="UniProtKB-SubCell"/>
</dbReference>
<feature type="transmembrane region" description="Helical" evidence="9">
    <location>
        <begin position="316"/>
        <end position="337"/>
    </location>
</feature>
<feature type="transmembrane region" description="Helical" evidence="9">
    <location>
        <begin position="213"/>
        <end position="235"/>
    </location>
</feature>
<feature type="transmembrane region" description="Helical" evidence="9">
    <location>
        <begin position="380"/>
        <end position="397"/>
    </location>
</feature>
<accession>A0A915AN68</accession>
<dbReference type="WBParaSite" id="PgR010_g141_t07">
    <property type="protein sequence ID" value="PgR010_g141_t07"/>
    <property type="gene ID" value="PgR010_g141"/>
</dbReference>
<evidence type="ECO:0000256" key="3">
    <source>
        <dbReference type="ARBA" id="ARBA00022448"/>
    </source>
</evidence>
<evidence type="ECO:0000259" key="11">
    <source>
        <dbReference type="Pfam" id="PF16916"/>
    </source>
</evidence>
<dbReference type="InterPro" id="IPR036837">
    <property type="entry name" value="Cation_efflux_CTD_sf"/>
</dbReference>
<dbReference type="SUPFAM" id="SSF160240">
    <property type="entry name" value="Cation efflux protein cytoplasmic domain-like"/>
    <property type="match status" value="1"/>
</dbReference>
<dbReference type="FunFam" id="1.20.1510.10:FF:000005">
    <property type="entry name" value="Putative Cation diffusion facilitator 1"/>
    <property type="match status" value="1"/>
</dbReference>
<sequence>MAEMTVEMVAAVDALKDVVPSLVECEEMMKGIVSSTQDQLAREMKRPVFRLSETLEERLDEETASGDEIALNCSADMANEKLLSKSISSNGSSSSSLCVMQSHVSPTIVKNPKKVSKFYQKQSDLVESYKRDSTIIEESQRRRQKAHSISRSVASEKDMESGKLIVEESQEEKDARKVSSVESIRRPRISYFRRQHSGASTKRQPGVDKAAKWLAMATLIVNISLVTVKAAAAYLSGSLSIISSLVDSTVDITSGLVIWLTARAIKKRDPYMYPRGRTRLEPLALIIVSVIMGVASVQMVVQSLESVLRQTVDPHVDLISLFIMVTTVLVKFILMLLCRKFDDPSINVLAQDHRNDCISNIVALLCAWAASKFWIYLDPIGAIIVSVYIAITWYFTGKEHLAMLSGKSAAPEFINRIVKVCVEHDERIDFIDTVYVYHFGTRFLVEVHIVLDKNMTLQKAHDISEALQTNIESLDEVERAFVHCDYEYSHMPADEHKVV</sequence>
<dbReference type="Pfam" id="PF01545">
    <property type="entry name" value="Cation_efflux"/>
    <property type="match status" value="1"/>
</dbReference>
<keyword evidence="6" id="KW-0406">Ion transport</keyword>
<evidence type="ECO:0000313" key="12">
    <source>
        <dbReference type="Proteomes" id="UP000887569"/>
    </source>
</evidence>
<dbReference type="Gene3D" id="1.20.1510.10">
    <property type="entry name" value="Cation efflux protein transmembrane domain"/>
    <property type="match status" value="1"/>
</dbReference>
<dbReference type="InterPro" id="IPR050291">
    <property type="entry name" value="CDF_Transporter"/>
</dbReference>
<evidence type="ECO:0000256" key="6">
    <source>
        <dbReference type="ARBA" id="ARBA00023065"/>
    </source>
</evidence>
<dbReference type="Gene3D" id="3.30.70.1350">
    <property type="entry name" value="Cation efflux protein, cytoplasmic domain"/>
    <property type="match status" value="1"/>
</dbReference>
<dbReference type="SUPFAM" id="SSF161111">
    <property type="entry name" value="Cation efflux protein transmembrane domain-like"/>
    <property type="match status" value="1"/>
</dbReference>
<comment type="subcellular location">
    <subcellularLocation>
        <location evidence="1">Endomembrane system</location>
        <topology evidence="1">Multi-pass membrane protein</topology>
    </subcellularLocation>
</comment>
<dbReference type="Proteomes" id="UP000887569">
    <property type="component" value="Unplaced"/>
</dbReference>
<evidence type="ECO:0000256" key="9">
    <source>
        <dbReference type="SAM" id="Phobius"/>
    </source>
</evidence>
<dbReference type="FunFam" id="3.30.70.1350:FF:000001">
    <property type="entry name" value="Metal tolerance protein 11"/>
    <property type="match status" value="1"/>
</dbReference>
<proteinExistence type="inferred from homology"/>
<evidence type="ECO:0000259" key="10">
    <source>
        <dbReference type="Pfam" id="PF01545"/>
    </source>
</evidence>
<keyword evidence="3" id="KW-0813">Transport</keyword>
<dbReference type="GO" id="GO:0008324">
    <property type="term" value="F:monoatomic cation transmembrane transporter activity"/>
    <property type="evidence" value="ECO:0007669"/>
    <property type="project" value="InterPro"/>
</dbReference>
<dbReference type="Pfam" id="PF16916">
    <property type="entry name" value="ZT_dimer"/>
    <property type="match status" value="1"/>
</dbReference>
<keyword evidence="7 9" id="KW-0472">Membrane</keyword>
<evidence type="ECO:0000256" key="1">
    <source>
        <dbReference type="ARBA" id="ARBA00004127"/>
    </source>
</evidence>
<dbReference type="GO" id="GO:0016020">
    <property type="term" value="C:membrane"/>
    <property type="evidence" value="ECO:0007669"/>
    <property type="project" value="InterPro"/>
</dbReference>
<keyword evidence="5 9" id="KW-1133">Transmembrane helix</keyword>
<reference evidence="13" key="1">
    <citation type="submission" date="2022-11" db="UniProtKB">
        <authorList>
            <consortium name="WormBaseParasite"/>
        </authorList>
    </citation>
    <scope>IDENTIFICATION</scope>
</reference>
<dbReference type="PANTHER" id="PTHR43840:SF13">
    <property type="entry name" value="CATION EFFLUX PROTEIN CYTOPLASMIC DOMAIN-CONTAINING PROTEIN"/>
    <property type="match status" value="1"/>
</dbReference>
<evidence type="ECO:0000256" key="5">
    <source>
        <dbReference type="ARBA" id="ARBA00022989"/>
    </source>
</evidence>
<feature type="domain" description="Cation efflux protein cytoplasmic" evidence="11">
    <location>
        <begin position="411"/>
        <end position="485"/>
    </location>
</feature>
<name>A0A915AN68_PARUN</name>
<evidence type="ECO:0000256" key="4">
    <source>
        <dbReference type="ARBA" id="ARBA00022692"/>
    </source>
</evidence>
<comment type="similarity">
    <text evidence="2">Belongs to the cation diffusion facilitator (CDF) transporter (TC 2.A.4) family. SLC30A subfamily.</text>
</comment>
<evidence type="ECO:0000313" key="13">
    <source>
        <dbReference type="WBParaSite" id="PgR010_g141_t07"/>
    </source>
</evidence>
<feature type="transmembrane region" description="Helical" evidence="9">
    <location>
        <begin position="283"/>
        <end position="304"/>
    </location>
</feature>
<dbReference type="NCBIfam" id="TIGR01297">
    <property type="entry name" value="CDF"/>
    <property type="match status" value="1"/>
</dbReference>